<dbReference type="EMBL" id="ABEU02000002">
    <property type="status" value="NOT_ANNOTATED_CDS"/>
    <property type="molecule type" value="Genomic_DNA"/>
</dbReference>
<keyword evidence="3" id="KW-1185">Reference proteome</keyword>
<keyword evidence="1" id="KW-0732">Signal</keyword>
<sequence>MYQKSTGCVLVELILILCILELIVGVKAVECYGEDIIKNSHGPTLNTNSWHLQLIRLLNLNDFLQYSSYMLLNNILLKLCSISSYYKKLHS</sequence>
<dbReference type="Proteomes" id="UP000006727">
    <property type="component" value="Chromosome 2"/>
</dbReference>
<name>A0A7I3Z9I2_PHYPA</name>
<evidence type="ECO:0000256" key="1">
    <source>
        <dbReference type="SAM" id="SignalP"/>
    </source>
</evidence>
<evidence type="ECO:0000313" key="2">
    <source>
        <dbReference type="EnsemblPlants" id="PAC:32935890.CDS.1"/>
    </source>
</evidence>
<feature type="signal peptide" evidence="1">
    <location>
        <begin position="1"/>
        <end position="28"/>
    </location>
</feature>
<proteinExistence type="predicted"/>
<evidence type="ECO:0008006" key="4">
    <source>
        <dbReference type="Google" id="ProtNLM"/>
    </source>
</evidence>
<reference evidence="2 3" key="1">
    <citation type="journal article" date="2008" name="Science">
        <title>The Physcomitrella genome reveals evolutionary insights into the conquest of land by plants.</title>
        <authorList>
            <person name="Rensing S."/>
            <person name="Lang D."/>
            <person name="Zimmer A."/>
            <person name="Terry A."/>
            <person name="Salamov A."/>
            <person name="Shapiro H."/>
            <person name="Nishiyama T."/>
            <person name="Perroud P.-F."/>
            <person name="Lindquist E."/>
            <person name="Kamisugi Y."/>
            <person name="Tanahashi T."/>
            <person name="Sakakibara K."/>
            <person name="Fujita T."/>
            <person name="Oishi K."/>
            <person name="Shin-I T."/>
            <person name="Kuroki Y."/>
            <person name="Toyoda A."/>
            <person name="Suzuki Y."/>
            <person name="Hashimoto A."/>
            <person name="Yamaguchi K."/>
            <person name="Sugano A."/>
            <person name="Kohara Y."/>
            <person name="Fujiyama A."/>
            <person name="Anterola A."/>
            <person name="Aoki S."/>
            <person name="Ashton N."/>
            <person name="Barbazuk W.B."/>
            <person name="Barker E."/>
            <person name="Bennetzen J."/>
            <person name="Bezanilla M."/>
            <person name="Blankenship R."/>
            <person name="Cho S.H."/>
            <person name="Dutcher S."/>
            <person name="Estelle M."/>
            <person name="Fawcett J.A."/>
            <person name="Gundlach H."/>
            <person name="Hanada K."/>
            <person name="Heyl A."/>
            <person name="Hicks K.A."/>
            <person name="Hugh J."/>
            <person name="Lohr M."/>
            <person name="Mayer K."/>
            <person name="Melkozernov A."/>
            <person name="Murata T."/>
            <person name="Nelson D."/>
            <person name="Pils B."/>
            <person name="Prigge M."/>
            <person name="Reiss B."/>
            <person name="Renner T."/>
            <person name="Rombauts S."/>
            <person name="Rushton P."/>
            <person name="Sanderfoot A."/>
            <person name="Schween G."/>
            <person name="Shiu S.-H."/>
            <person name="Stueber K."/>
            <person name="Theodoulou F.L."/>
            <person name="Tu H."/>
            <person name="Van de Peer Y."/>
            <person name="Verrier P.J."/>
            <person name="Waters E."/>
            <person name="Wood A."/>
            <person name="Yang L."/>
            <person name="Cove D."/>
            <person name="Cuming A."/>
            <person name="Hasebe M."/>
            <person name="Lucas S."/>
            <person name="Mishler D.B."/>
            <person name="Reski R."/>
            <person name="Grigoriev I."/>
            <person name="Quatrano R.S."/>
            <person name="Boore J.L."/>
        </authorList>
    </citation>
    <scope>NUCLEOTIDE SEQUENCE [LARGE SCALE GENOMIC DNA]</scope>
    <source>
        <strain evidence="2 3">cv. Gransden 2004</strain>
    </source>
</reference>
<reference evidence="2" key="3">
    <citation type="submission" date="2020-12" db="UniProtKB">
        <authorList>
            <consortium name="EnsemblPlants"/>
        </authorList>
    </citation>
    <scope>IDENTIFICATION</scope>
</reference>
<dbReference type="EnsemblPlants" id="Pp3c2_30600V3.3">
    <property type="protein sequence ID" value="PAC:32935890.CDS.1"/>
    <property type="gene ID" value="Pp3c2_30600"/>
</dbReference>
<organism evidence="2 3">
    <name type="scientific">Physcomitrium patens</name>
    <name type="common">Spreading-leaved earth moss</name>
    <name type="synonym">Physcomitrella patens</name>
    <dbReference type="NCBI Taxonomy" id="3218"/>
    <lineage>
        <taxon>Eukaryota</taxon>
        <taxon>Viridiplantae</taxon>
        <taxon>Streptophyta</taxon>
        <taxon>Embryophyta</taxon>
        <taxon>Bryophyta</taxon>
        <taxon>Bryophytina</taxon>
        <taxon>Bryopsida</taxon>
        <taxon>Funariidae</taxon>
        <taxon>Funariales</taxon>
        <taxon>Funariaceae</taxon>
        <taxon>Physcomitrium</taxon>
    </lineage>
</organism>
<dbReference type="Gramene" id="Pp3c2_30600V3.3">
    <property type="protein sequence ID" value="PAC:32935890.CDS.1"/>
    <property type="gene ID" value="Pp3c2_30600"/>
</dbReference>
<dbReference type="AlphaFoldDB" id="A0A7I3Z9I2"/>
<feature type="chain" id="PRO_5029629261" description="Secreted protein" evidence="1">
    <location>
        <begin position="29"/>
        <end position="91"/>
    </location>
</feature>
<evidence type="ECO:0000313" key="3">
    <source>
        <dbReference type="Proteomes" id="UP000006727"/>
    </source>
</evidence>
<reference evidence="2 3" key="2">
    <citation type="journal article" date="2018" name="Plant J.">
        <title>The Physcomitrella patens chromosome-scale assembly reveals moss genome structure and evolution.</title>
        <authorList>
            <person name="Lang D."/>
            <person name="Ullrich K.K."/>
            <person name="Murat F."/>
            <person name="Fuchs J."/>
            <person name="Jenkins J."/>
            <person name="Haas F.B."/>
            <person name="Piednoel M."/>
            <person name="Gundlach H."/>
            <person name="Van Bel M."/>
            <person name="Meyberg R."/>
            <person name="Vives C."/>
            <person name="Morata J."/>
            <person name="Symeonidi A."/>
            <person name="Hiss M."/>
            <person name="Muchero W."/>
            <person name="Kamisugi Y."/>
            <person name="Saleh O."/>
            <person name="Blanc G."/>
            <person name="Decker E.L."/>
            <person name="van Gessel N."/>
            <person name="Grimwood J."/>
            <person name="Hayes R.D."/>
            <person name="Graham S.W."/>
            <person name="Gunter L.E."/>
            <person name="McDaniel S.F."/>
            <person name="Hoernstein S.N.W."/>
            <person name="Larsson A."/>
            <person name="Li F.W."/>
            <person name="Perroud P.F."/>
            <person name="Phillips J."/>
            <person name="Ranjan P."/>
            <person name="Rokshar D.S."/>
            <person name="Rothfels C.J."/>
            <person name="Schneider L."/>
            <person name="Shu S."/>
            <person name="Stevenson D.W."/>
            <person name="Thummler F."/>
            <person name="Tillich M."/>
            <person name="Villarreal Aguilar J.C."/>
            <person name="Widiez T."/>
            <person name="Wong G.K."/>
            <person name="Wymore A."/>
            <person name="Zhang Y."/>
            <person name="Zimmer A.D."/>
            <person name="Quatrano R.S."/>
            <person name="Mayer K.F.X."/>
            <person name="Goodstein D."/>
            <person name="Casacuberta J.M."/>
            <person name="Vandepoele K."/>
            <person name="Reski R."/>
            <person name="Cuming A.C."/>
            <person name="Tuskan G.A."/>
            <person name="Maumus F."/>
            <person name="Salse J."/>
            <person name="Schmutz J."/>
            <person name="Rensing S.A."/>
        </authorList>
    </citation>
    <scope>NUCLEOTIDE SEQUENCE [LARGE SCALE GENOMIC DNA]</scope>
    <source>
        <strain evidence="2 3">cv. Gransden 2004</strain>
    </source>
</reference>
<accession>A0A7I3Z9I2</accession>
<protein>
    <recommendedName>
        <fullName evidence="4">Secreted protein</fullName>
    </recommendedName>
</protein>